<dbReference type="HOGENOM" id="CLU_1293166_0_0_11"/>
<reference evidence="5 6" key="1">
    <citation type="journal article" date="2011" name="J. Bacteriol.">
        <title>Genome sequence of Microbacterium testaceum StLB037, an N-acylhomoserine lactone-degrading bacterium isolated from potato leaves.</title>
        <authorList>
            <person name="Morohoshi T."/>
            <person name="Wang W.-Z."/>
            <person name="Someya N."/>
            <person name="Ikeda T."/>
        </authorList>
    </citation>
    <scope>NUCLEOTIDE SEQUENCE [LARGE SCALE GENOMIC DNA]</scope>
    <source>
        <strain evidence="5 6">StLB037</strain>
    </source>
</reference>
<dbReference type="OrthoDB" id="5196645at2"/>
<dbReference type="AlphaFoldDB" id="E8NFX8"/>
<dbReference type="Proteomes" id="UP000008975">
    <property type="component" value="Chromosome"/>
</dbReference>
<dbReference type="InterPro" id="IPR018929">
    <property type="entry name" value="DUF2510"/>
</dbReference>
<dbReference type="KEGG" id="mts:MTES_2277"/>
<evidence type="ECO:0000313" key="5">
    <source>
        <dbReference type="EMBL" id="BAJ75241.1"/>
    </source>
</evidence>
<feature type="transmembrane region" description="Helical" evidence="3">
    <location>
        <begin position="52"/>
        <end position="72"/>
    </location>
</feature>
<dbReference type="SMART" id="SM00894">
    <property type="entry name" value="Excalibur"/>
    <property type="match status" value="1"/>
</dbReference>
<organism evidence="5 6">
    <name type="scientific">Microbacterium testaceum (strain StLB037)</name>
    <dbReference type="NCBI Taxonomy" id="979556"/>
    <lineage>
        <taxon>Bacteria</taxon>
        <taxon>Bacillati</taxon>
        <taxon>Actinomycetota</taxon>
        <taxon>Actinomycetes</taxon>
        <taxon>Micrococcales</taxon>
        <taxon>Microbacteriaceae</taxon>
        <taxon>Microbacterium</taxon>
    </lineage>
</organism>
<keyword evidence="3" id="KW-1133">Transmembrane helix</keyword>
<keyword evidence="1" id="KW-0175">Coiled coil</keyword>
<dbReference type="eggNOG" id="COG3064">
    <property type="taxonomic scope" value="Bacteria"/>
</dbReference>
<reference key="2">
    <citation type="submission" date="2011-02" db="EMBL/GenBank/DDBJ databases">
        <title>Genome sequence of Microbacterium testaceum StLB037.</title>
        <authorList>
            <person name="Morohoshi T."/>
            <person name="Wang W.Z."/>
            <person name="Someya N."/>
            <person name="Ikeda T."/>
        </authorList>
    </citation>
    <scope>NUCLEOTIDE SEQUENCE</scope>
    <source>
        <strain>StLB037</strain>
    </source>
</reference>
<dbReference type="Gene3D" id="1.10.287.1490">
    <property type="match status" value="1"/>
</dbReference>
<feature type="domain" description="Excalibur calcium-binding" evidence="4">
    <location>
        <begin position="177"/>
        <end position="213"/>
    </location>
</feature>
<dbReference type="InterPro" id="IPR008613">
    <property type="entry name" value="Excalibur_Ca-bd_domain"/>
</dbReference>
<feature type="region of interest" description="Disordered" evidence="2">
    <location>
        <begin position="186"/>
        <end position="213"/>
    </location>
</feature>
<feature type="coiled-coil region" evidence="1">
    <location>
        <begin position="78"/>
        <end position="140"/>
    </location>
</feature>
<dbReference type="EMBL" id="AP012052">
    <property type="protein sequence ID" value="BAJ75241.1"/>
    <property type="molecule type" value="Genomic_DNA"/>
</dbReference>
<keyword evidence="3" id="KW-0812">Transmembrane</keyword>
<proteinExistence type="predicted"/>
<dbReference type="STRING" id="979556.MTES_2277"/>
<gene>
    <name evidence="5" type="ordered locus">MTES_2277</name>
</gene>
<protein>
    <recommendedName>
        <fullName evidence="4">Excalibur calcium-binding domain-containing protein</fullName>
    </recommendedName>
</protein>
<dbReference type="Pfam" id="PF10708">
    <property type="entry name" value="DUF2510"/>
    <property type="match status" value="1"/>
</dbReference>
<keyword evidence="3" id="KW-0472">Membrane</keyword>
<evidence type="ECO:0000256" key="1">
    <source>
        <dbReference type="SAM" id="Coils"/>
    </source>
</evidence>
<name>E8NFX8_MICTS</name>
<sequence>MEHINLPAAGWYAAPHANGEQRYWDGTAWHEPAEAEPTTPFMKKPVTRRTGAFVAGAALVLGLIVGGVSGGAGTQSEVAALKAQVSGLQSDVAEAQTAAEESVETLATATTASDAMTKERDSARARVAELEAAATAAQAELDARAATITDLQGKVAAKDSAPPVVEVAAPETQKSVYYKNCTAAREAGAAPVRRGDPGYASHLDRDGDGIGCE</sequence>
<accession>E8NFX8</accession>
<evidence type="ECO:0000256" key="3">
    <source>
        <dbReference type="SAM" id="Phobius"/>
    </source>
</evidence>
<evidence type="ECO:0000313" key="6">
    <source>
        <dbReference type="Proteomes" id="UP000008975"/>
    </source>
</evidence>
<evidence type="ECO:0000256" key="2">
    <source>
        <dbReference type="SAM" id="MobiDB-lite"/>
    </source>
</evidence>
<dbReference type="RefSeq" id="WP_013585366.1">
    <property type="nucleotide sequence ID" value="NC_015125.1"/>
</dbReference>
<dbReference type="Pfam" id="PF05901">
    <property type="entry name" value="Excalibur"/>
    <property type="match status" value="1"/>
</dbReference>
<evidence type="ECO:0000259" key="4">
    <source>
        <dbReference type="SMART" id="SM00894"/>
    </source>
</evidence>
<feature type="compositionally biased region" description="Basic and acidic residues" evidence="2">
    <location>
        <begin position="202"/>
        <end position="213"/>
    </location>
</feature>